<dbReference type="PANTHER" id="PTHR15696:SF0">
    <property type="entry name" value="TELOMERASE-BINDING PROTEIN EST1A"/>
    <property type="match status" value="1"/>
</dbReference>
<dbReference type="Proteomes" id="UP000002051">
    <property type="component" value="Chromosome 2"/>
</dbReference>
<keyword evidence="7" id="KW-1185">Reference proteome</keyword>
<accession>G7ISB5</accession>
<feature type="domain" description="DNA/RNA-binding" evidence="3">
    <location>
        <begin position="200"/>
        <end position="514"/>
    </location>
</feature>
<feature type="compositionally biased region" description="Polar residues" evidence="2">
    <location>
        <begin position="709"/>
        <end position="720"/>
    </location>
</feature>
<gene>
    <name evidence="6" type="primary">11439284</name>
    <name evidence="5" type="ordered locus">MTR_2g013980</name>
</gene>
<dbReference type="eggNOG" id="KOG2162">
    <property type="taxonomic scope" value="Eukaryota"/>
</dbReference>
<organism evidence="5 7">
    <name type="scientific">Medicago truncatula</name>
    <name type="common">Barrel medic</name>
    <name type="synonym">Medicago tribuloides</name>
    <dbReference type="NCBI Taxonomy" id="3880"/>
    <lineage>
        <taxon>Eukaryota</taxon>
        <taxon>Viridiplantae</taxon>
        <taxon>Streptophyta</taxon>
        <taxon>Embryophyta</taxon>
        <taxon>Tracheophyta</taxon>
        <taxon>Spermatophyta</taxon>
        <taxon>Magnoliopsida</taxon>
        <taxon>eudicotyledons</taxon>
        <taxon>Gunneridae</taxon>
        <taxon>Pentapetalae</taxon>
        <taxon>rosids</taxon>
        <taxon>fabids</taxon>
        <taxon>Fabales</taxon>
        <taxon>Fabaceae</taxon>
        <taxon>Papilionoideae</taxon>
        <taxon>50 kb inversion clade</taxon>
        <taxon>NPAAA clade</taxon>
        <taxon>Hologalegina</taxon>
        <taxon>IRL clade</taxon>
        <taxon>Trifolieae</taxon>
        <taxon>Medicago</taxon>
    </lineage>
</organism>
<protein>
    <submittedName>
        <fullName evidence="5">Telomerase activating protein Est1</fullName>
    </submittedName>
</protein>
<dbReference type="Pfam" id="PF10374">
    <property type="entry name" value="EST1"/>
    <property type="match status" value="1"/>
</dbReference>
<feature type="compositionally biased region" description="Basic and acidic residues" evidence="2">
    <location>
        <begin position="584"/>
        <end position="614"/>
    </location>
</feature>
<dbReference type="STRING" id="3880.G7ISB5"/>
<feature type="region of interest" description="Disordered" evidence="2">
    <location>
        <begin position="584"/>
        <end position="615"/>
    </location>
</feature>
<dbReference type="GO" id="GO:0005697">
    <property type="term" value="C:telomerase holoenzyme complex"/>
    <property type="evidence" value="ECO:0000318"/>
    <property type="project" value="GO_Central"/>
</dbReference>
<proteinExistence type="predicted"/>
<dbReference type="GO" id="GO:0000184">
    <property type="term" value="P:nuclear-transcribed mRNA catabolic process, nonsense-mediated decay"/>
    <property type="evidence" value="ECO:0000318"/>
    <property type="project" value="GO_Central"/>
</dbReference>
<dbReference type="GO" id="GO:0042162">
    <property type="term" value="F:telomeric DNA binding"/>
    <property type="evidence" value="ECO:0000318"/>
    <property type="project" value="GO_Central"/>
</dbReference>
<dbReference type="AlphaFoldDB" id="G7ISB5"/>
<dbReference type="InterPro" id="IPR011990">
    <property type="entry name" value="TPR-like_helical_dom_sf"/>
</dbReference>
<dbReference type="PaxDb" id="3880-AES63848"/>
<evidence type="ECO:0000313" key="6">
    <source>
        <dbReference type="EnsemblPlants" id="AES63848"/>
    </source>
</evidence>
<evidence type="ECO:0000259" key="4">
    <source>
        <dbReference type="Pfam" id="PF10374"/>
    </source>
</evidence>
<sequence length="1189" mass="136116">MASNLSLSPGIRSKEVLLEIGNSEKQLWALIHSKGILHSDAQYLYRKIRASYERVLLNSYTYAELQDVEYSLWKLHYKHIDEFRKIVKRNSGDVEINKSGTSQTGVEQRRNNDTFKPFKLFLSEASEFYQNLIVKLRKNSGVSEEALLNKKGWIFTSTEPEIKLKCKYLCHRSLVCMGDLARYKEQCENPDTQNHNWSVAATHYLEATRIWPNSGNPQNQLAVLATYIGDEFLALYHCVRSLAVKEPFPDAWNNLILLFEKNRPSPLKYVSSEVCFEFVKRSGRISEVRKAQLKDDFSNYTEVEGESNNFTDTKLWSLMVRMISFLFITSSFEEFSIALASTIGELDKMLKLEDIELKTMLDSYSQMDLARRGPFRAIQAVCILIFSLKNLMDKPEKEDSEDKNVTQLTQMGLAAAFGVMGRFVERCLEAKSLNHCPLLPSVLVFVEWCSSVLDATEVCCTDQKCGRAISYFFDVFVELLNKLNDNRKETKKLLDSTPLWEDFELRGFVPIASAHFSLDFCSNWEHRENFVSGVELRAERIKQAAMKIASRSNTLQKWITYDEMGRKFCVARSNECHGKKKAELVESSTRREEINQQTNKDTEEQCKRMTEDNPRSAIINAKPSVVEEEEVILFRPLTRYNSAPLSPSTSADEQISQEDRIDQSLPSDDCLRRATSLLMAQNPAQTQTDPWEYHGSSSKFGSDKAFKQQEPSTKESSNALSEGGSEAPIAAGPPSLNAWVLDEGSLSNNRRNGTKGPIEHRLPPIQEIASSSLAGLSINKNENSVISSVSESSNFNASSATYSLPVPSAPLLPDNAAWFTDAQAQPSLPAPRFPETSSPISGYSDWSSTYGPPGYDPRYQVFVNGYPPPGRMTSSEWLRWYRENHKPEKANNYTQPTYMNTPAPQNYDNPYRFDQFDRWGNPLSYNNQYTYIESPGPPPLQPGFLNAGEHKASLYSNCQRPVPFVCSAVTEMRNEPQSLLECLKEKEWRLQRDPNLRGKTEYMKCNFSGRRSTSTLEVKVGDHIVSQVTRYRIQAGWLKWRRASDVLCDKKVLLKLKGKFYRTTVRPTLLYGTECWTVKSQHENQVSVAEMMMLRWMSGKTRHDRIRNDTIGERVGVAPIVKKLVENRLRWFVHVERRPVDVVVRRVDQMEERQIKRGRGKPRKTIRETIRKDLEVNELDPNLVYDRTL</sequence>
<dbReference type="OrthoDB" id="69928at2759"/>
<evidence type="ECO:0000256" key="1">
    <source>
        <dbReference type="ARBA" id="ARBA00022737"/>
    </source>
</evidence>
<evidence type="ECO:0000256" key="2">
    <source>
        <dbReference type="SAM" id="MobiDB-lite"/>
    </source>
</evidence>
<dbReference type="EnsemblPlants" id="AES63848">
    <property type="protein sequence ID" value="AES63848"/>
    <property type="gene ID" value="MTR_2g013980"/>
</dbReference>
<dbReference type="ExpressionAtlas" id="G7ISB5">
    <property type="expression patterns" value="differential"/>
</dbReference>
<dbReference type="InterPro" id="IPR018834">
    <property type="entry name" value="DNA/RNA-bd_Est1-type"/>
</dbReference>
<keyword evidence="1" id="KW-0677">Repeat</keyword>
<evidence type="ECO:0000313" key="7">
    <source>
        <dbReference type="Proteomes" id="UP000002051"/>
    </source>
</evidence>
<reference evidence="5 7" key="1">
    <citation type="journal article" date="2011" name="Nature">
        <title>The Medicago genome provides insight into the evolution of rhizobial symbioses.</title>
        <authorList>
            <person name="Young N.D."/>
            <person name="Debelle F."/>
            <person name="Oldroyd G.E."/>
            <person name="Geurts R."/>
            <person name="Cannon S.B."/>
            <person name="Udvardi M.K."/>
            <person name="Benedito V.A."/>
            <person name="Mayer K.F."/>
            <person name="Gouzy J."/>
            <person name="Schoof H."/>
            <person name="Van de Peer Y."/>
            <person name="Proost S."/>
            <person name="Cook D.R."/>
            <person name="Meyers B.C."/>
            <person name="Spannagl M."/>
            <person name="Cheung F."/>
            <person name="De Mita S."/>
            <person name="Krishnakumar V."/>
            <person name="Gundlach H."/>
            <person name="Zhou S."/>
            <person name="Mudge J."/>
            <person name="Bharti A.K."/>
            <person name="Murray J.D."/>
            <person name="Naoumkina M.A."/>
            <person name="Rosen B."/>
            <person name="Silverstein K.A."/>
            <person name="Tang H."/>
            <person name="Rombauts S."/>
            <person name="Zhao P.X."/>
            <person name="Zhou P."/>
            <person name="Barbe V."/>
            <person name="Bardou P."/>
            <person name="Bechner M."/>
            <person name="Bellec A."/>
            <person name="Berger A."/>
            <person name="Berges H."/>
            <person name="Bidwell S."/>
            <person name="Bisseling T."/>
            <person name="Choisne N."/>
            <person name="Couloux A."/>
            <person name="Denny R."/>
            <person name="Deshpande S."/>
            <person name="Dai X."/>
            <person name="Doyle J.J."/>
            <person name="Dudez A.M."/>
            <person name="Farmer A.D."/>
            <person name="Fouteau S."/>
            <person name="Franken C."/>
            <person name="Gibelin C."/>
            <person name="Gish J."/>
            <person name="Goldstein S."/>
            <person name="Gonzalez A.J."/>
            <person name="Green P.J."/>
            <person name="Hallab A."/>
            <person name="Hartog M."/>
            <person name="Hua A."/>
            <person name="Humphray S.J."/>
            <person name="Jeong D.H."/>
            <person name="Jing Y."/>
            <person name="Jocker A."/>
            <person name="Kenton S.M."/>
            <person name="Kim D.J."/>
            <person name="Klee K."/>
            <person name="Lai H."/>
            <person name="Lang C."/>
            <person name="Lin S."/>
            <person name="Macmil S.L."/>
            <person name="Magdelenat G."/>
            <person name="Matthews L."/>
            <person name="McCorrison J."/>
            <person name="Monaghan E.L."/>
            <person name="Mun J.H."/>
            <person name="Najar F.Z."/>
            <person name="Nicholson C."/>
            <person name="Noirot C."/>
            <person name="O'Bleness M."/>
            <person name="Paule C.R."/>
            <person name="Poulain J."/>
            <person name="Prion F."/>
            <person name="Qin B."/>
            <person name="Qu C."/>
            <person name="Retzel E.F."/>
            <person name="Riddle C."/>
            <person name="Sallet E."/>
            <person name="Samain S."/>
            <person name="Samson N."/>
            <person name="Sanders I."/>
            <person name="Saurat O."/>
            <person name="Scarpelli C."/>
            <person name="Schiex T."/>
            <person name="Segurens B."/>
            <person name="Severin A.J."/>
            <person name="Sherrier D.J."/>
            <person name="Shi R."/>
            <person name="Sims S."/>
            <person name="Singer S.R."/>
            <person name="Sinharoy S."/>
            <person name="Sterck L."/>
            <person name="Viollet A."/>
            <person name="Wang B.B."/>
            <person name="Wang K."/>
            <person name="Wang M."/>
            <person name="Wang X."/>
            <person name="Warfsmann J."/>
            <person name="Weissenbach J."/>
            <person name="White D.D."/>
            <person name="White J.D."/>
            <person name="Wiley G.B."/>
            <person name="Wincker P."/>
            <person name="Xing Y."/>
            <person name="Yang L."/>
            <person name="Yao Z."/>
            <person name="Ying F."/>
            <person name="Zhai J."/>
            <person name="Zhou L."/>
            <person name="Zuber A."/>
            <person name="Denarie J."/>
            <person name="Dixon R.A."/>
            <person name="May G.D."/>
            <person name="Schwartz D.C."/>
            <person name="Rogers J."/>
            <person name="Quetier F."/>
            <person name="Town C.D."/>
            <person name="Roe B.A."/>
        </authorList>
    </citation>
    <scope>NUCLEOTIDE SEQUENCE [LARGE SCALE GENOMIC DNA]</scope>
    <source>
        <strain evidence="5">A17</strain>
        <strain evidence="6 7">cv. Jemalong A17</strain>
    </source>
</reference>
<feature type="domain" description="Telomerase activating protein Est1-like N-terminal" evidence="4">
    <location>
        <begin position="68"/>
        <end position="188"/>
    </location>
</feature>
<dbReference type="SUPFAM" id="SSF48452">
    <property type="entry name" value="TPR-like"/>
    <property type="match status" value="1"/>
</dbReference>
<reference evidence="6" key="3">
    <citation type="submission" date="2015-04" db="UniProtKB">
        <authorList>
            <consortium name="EnsemblPlants"/>
        </authorList>
    </citation>
    <scope>IDENTIFICATION</scope>
    <source>
        <strain evidence="6">cv. Jemalong A17</strain>
    </source>
</reference>
<dbReference type="Pfam" id="PF10373">
    <property type="entry name" value="EST1_DNA_bind"/>
    <property type="match status" value="1"/>
</dbReference>
<reference evidence="5 7" key="2">
    <citation type="journal article" date="2014" name="BMC Genomics">
        <title>An improved genome release (version Mt4.0) for the model legume Medicago truncatula.</title>
        <authorList>
            <person name="Tang H."/>
            <person name="Krishnakumar V."/>
            <person name="Bidwell S."/>
            <person name="Rosen B."/>
            <person name="Chan A."/>
            <person name="Zhou S."/>
            <person name="Gentzbittel L."/>
            <person name="Childs K.L."/>
            <person name="Yandell M."/>
            <person name="Gundlach H."/>
            <person name="Mayer K.F."/>
            <person name="Schwartz D.C."/>
            <person name="Town C.D."/>
        </authorList>
    </citation>
    <scope>GENOME REANNOTATION</scope>
    <source>
        <strain evidence="6 7">cv. Jemalong A17</strain>
    </source>
</reference>
<feature type="region of interest" description="Disordered" evidence="2">
    <location>
        <begin position="680"/>
        <end position="736"/>
    </location>
</feature>
<name>G7ISB5_MEDTR</name>
<evidence type="ECO:0000313" key="5">
    <source>
        <dbReference type="EMBL" id="AES63848.1"/>
    </source>
</evidence>
<feature type="compositionally biased region" description="Polar residues" evidence="2">
    <location>
        <begin position="642"/>
        <end position="654"/>
    </location>
</feature>
<dbReference type="Gene3D" id="1.25.40.10">
    <property type="entry name" value="Tetratricopeptide repeat domain"/>
    <property type="match status" value="1"/>
</dbReference>
<feature type="region of interest" description="Disordered" evidence="2">
    <location>
        <begin position="642"/>
        <end position="667"/>
    </location>
</feature>
<dbReference type="InterPro" id="IPR019458">
    <property type="entry name" value="Est1-like_N"/>
</dbReference>
<dbReference type="GO" id="GO:0070034">
    <property type="term" value="F:telomerase RNA binding"/>
    <property type="evidence" value="ECO:0000318"/>
    <property type="project" value="GO_Central"/>
</dbReference>
<dbReference type="PANTHER" id="PTHR15696">
    <property type="entry name" value="SMG-7 SUPPRESSOR WITH MORPHOLOGICAL EFFECT ON GENITALIA PROTEIN 7"/>
    <property type="match status" value="1"/>
</dbReference>
<dbReference type="FunFam" id="1.25.40.10:FF:000225">
    <property type="entry name" value="Protein SMG7"/>
    <property type="match status" value="1"/>
</dbReference>
<dbReference type="InterPro" id="IPR045153">
    <property type="entry name" value="Est1/Ebs1-like"/>
</dbReference>
<dbReference type="OMA" id="KCQFLCH"/>
<evidence type="ECO:0000259" key="3">
    <source>
        <dbReference type="Pfam" id="PF10373"/>
    </source>
</evidence>
<feature type="compositionally biased region" description="Polar residues" evidence="2">
    <location>
        <begin position="680"/>
        <end position="700"/>
    </location>
</feature>
<dbReference type="EMBL" id="CM001218">
    <property type="protein sequence ID" value="AES63848.1"/>
    <property type="molecule type" value="Genomic_DNA"/>
</dbReference>